<name>A0A922M8I8_SPOEX</name>
<sequence length="132" mass="14364">MFDEMSIKKHFQYNPKDDIIEGYEYHGTHARSAEDPEEIRQRQAEGVGLIEFCDDPNFHHQIELRREDVASRQSISSRAGSPTGSAAPATTAGSASSTATQTNATGRFGLRSTTTSSSTKSGAPSTIWKGKK</sequence>
<dbReference type="Proteomes" id="UP000814243">
    <property type="component" value="Unassembled WGS sequence"/>
</dbReference>
<feature type="compositionally biased region" description="Low complexity" evidence="1">
    <location>
        <begin position="76"/>
        <end position="119"/>
    </location>
</feature>
<accession>A0A922M8I8</accession>
<reference evidence="2" key="1">
    <citation type="journal article" date="2021" name="G3 (Bethesda)">
        <title>Genome and transcriptome analysis of the beet armyworm Spodoptera exigua reveals targets for pest control. .</title>
        <authorList>
            <person name="Simon S."/>
            <person name="Breeschoten T."/>
            <person name="Jansen H.J."/>
            <person name="Dirks R.P."/>
            <person name="Schranz M.E."/>
            <person name="Ros V.I.D."/>
        </authorList>
    </citation>
    <scope>NUCLEOTIDE SEQUENCE</scope>
    <source>
        <strain evidence="2">TB_SE_WUR_2020</strain>
    </source>
</reference>
<proteinExistence type="predicted"/>
<protein>
    <submittedName>
        <fullName evidence="2">Uncharacterized protein</fullName>
    </submittedName>
</protein>
<evidence type="ECO:0000313" key="2">
    <source>
        <dbReference type="EMBL" id="KAH9632245.1"/>
    </source>
</evidence>
<organism evidence="2 3">
    <name type="scientific">Spodoptera exigua</name>
    <name type="common">Beet armyworm</name>
    <name type="synonym">Noctua fulgens</name>
    <dbReference type="NCBI Taxonomy" id="7107"/>
    <lineage>
        <taxon>Eukaryota</taxon>
        <taxon>Metazoa</taxon>
        <taxon>Ecdysozoa</taxon>
        <taxon>Arthropoda</taxon>
        <taxon>Hexapoda</taxon>
        <taxon>Insecta</taxon>
        <taxon>Pterygota</taxon>
        <taxon>Neoptera</taxon>
        <taxon>Endopterygota</taxon>
        <taxon>Lepidoptera</taxon>
        <taxon>Glossata</taxon>
        <taxon>Ditrysia</taxon>
        <taxon>Noctuoidea</taxon>
        <taxon>Noctuidae</taxon>
        <taxon>Amphipyrinae</taxon>
        <taxon>Spodoptera</taxon>
    </lineage>
</organism>
<feature type="region of interest" description="Disordered" evidence="1">
    <location>
        <begin position="68"/>
        <end position="132"/>
    </location>
</feature>
<evidence type="ECO:0000256" key="1">
    <source>
        <dbReference type="SAM" id="MobiDB-lite"/>
    </source>
</evidence>
<dbReference type="EMBL" id="JACEFF010000719">
    <property type="protein sequence ID" value="KAH9632245.1"/>
    <property type="molecule type" value="Genomic_DNA"/>
</dbReference>
<dbReference type="AlphaFoldDB" id="A0A922M8I8"/>
<gene>
    <name evidence="2" type="ORF">HF086_002880</name>
</gene>
<comment type="caution">
    <text evidence="2">The sequence shown here is derived from an EMBL/GenBank/DDBJ whole genome shotgun (WGS) entry which is preliminary data.</text>
</comment>
<evidence type="ECO:0000313" key="3">
    <source>
        <dbReference type="Proteomes" id="UP000814243"/>
    </source>
</evidence>